<name>A0A6A5ZGA0_9PLEO</name>
<evidence type="ECO:0000313" key="3">
    <source>
        <dbReference type="Proteomes" id="UP000799770"/>
    </source>
</evidence>
<reference evidence="2" key="1">
    <citation type="journal article" date="2020" name="Stud. Mycol.">
        <title>101 Dothideomycetes genomes: a test case for predicting lifestyles and emergence of pathogens.</title>
        <authorList>
            <person name="Haridas S."/>
            <person name="Albert R."/>
            <person name="Binder M."/>
            <person name="Bloem J."/>
            <person name="Labutti K."/>
            <person name="Salamov A."/>
            <person name="Andreopoulos B."/>
            <person name="Baker S."/>
            <person name="Barry K."/>
            <person name="Bills G."/>
            <person name="Bluhm B."/>
            <person name="Cannon C."/>
            <person name="Castanera R."/>
            <person name="Culley D."/>
            <person name="Daum C."/>
            <person name="Ezra D."/>
            <person name="Gonzalez J."/>
            <person name="Henrissat B."/>
            <person name="Kuo A."/>
            <person name="Liang C."/>
            <person name="Lipzen A."/>
            <person name="Lutzoni F."/>
            <person name="Magnuson J."/>
            <person name="Mondo S."/>
            <person name="Nolan M."/>
            <person name="Ohm R."/>
            <person name="Pangilinan J."/>
            <person name="Park H.-J."/>
            <person name="Ramirez L."/>
            <person name="Alfaro M."/>
            <person name="Sun H."/>
            <person name="Tritt A."/>
            <person name="Yoshinaga Y."/>
            <person name="Zwiers L.-H."/>
            <person name="Turgeon B."/>
            <person name="Goodwin S."/>
            <person name="Spatafora J."/>
            <person name="Crous P."/>
            <person name="Grigoriev I."/>
        </authorList>
    </citation>
    <scope>NUCLEOTIDE SEQUENCE</scope>
    <source>
        <strain evidence="2">CBS 627.86</strain>
    </source>
</reference>
<feature type="domain" description="Heterokaryon incompatibility" evidence="1">
    <location>
        <begin position="50"/>
        <end position="223"/>
    </location>
</feature>
<dbReference type="PANTHER" id="PTHR24148">
    <property type="entry name" value="ANKYRIN REPEAT DOMAIN-CONTAINING PROTEIN 39 HOMOLOG-RELATED"/>
    <property type="match status" value="1"/>
</dbReference>
<dbReference type="InterPro" id="IPR010730">
    <property type="entry name" value="HET"/>
</dbReference>
<dbReference type="AlphaFoldDB" id="A0A6A5ZGA0"/>
<dbReference type="PANTHER" id="PTHR24148:SF73">
    <property type="entry name" value="HET DOMAIN PROTEIN (AFU_ORTHOLOGUE AFUA_8G01020)"/>
    <property type="match status" value="1"/>
</dbReference>
<keyword evidence="3" id="KW-1185">Reference proteome</keyword>
<gene>
    <name evidence="2" type="ORF">BDV96DRAFT_644279</name>
</gene>
<proteinExistence type="predicted"/>
<evidence type="ECO:0000313" key="2">
    <source>
        <dbReference type="EMBL" id="KAF2117943.1"/>
    </source>
</evidence>
<dbReference type="Proteomes" id="UP000799770">
    <property type="component" value="Unassembled WGS sequence"/>
</dbReference>
<dbReference type="OrthoDB" id="5386682at2759"/>
<accession>A0A6A5ZGA0</accession>
<evidence type="ECO:0000259" key="1">
    <source>
        <dbReference type="Pfam" id="PF06985"/>
    </source>
</evidence>
<sequence>MPSTQPLAYTALDRSTQSFRLIEVLPGDSQQISCKFHIHQVGANAACPPFTALSYTWGPPDSTSLIIIDNQSFPVRKNLWSALSSYRKKINDGTFRGLLWVDAVCINQQDTRERSHQVNMMDAIFSQANTVLVWLGPEEDDSSRVLEYIRTMPSLDYEKDQGPPSSYARLLPKPEYQGIQFVIPKPDFTIDDLFQELFDQQLDQAFLALFQRAYWTRMWIVQEVLLAKNLVILCGDQLCDWSTMVSIASDLLYLGRFLGLDGLPVDKFSNTQISTARLRHLQSQIVGSPAYYILTKGMDSSRLQQREAGWEIRELIQTWYQQECADPRDRVYALLGLSRGEIRADYDKTLEDVFGDVVTSQRPEMSDQDYATFVTALTKALYLDPPPEKIEDLGRIAGIDLEDELGYVREIMLIGPKWPSEQDHTAEDGASPALPVKSFNVTTYGF</sequence>
<organism evidence="2 3">
    <name type="scientific">Lophiotrema nucula</name>
    <dbReference type="NCBI Taxonomy" id="690887"/>
    <lineage>
        <taxon>Eukaryota</taxon>
        <taxon>Fungi</taxon>
        <taxon>Dikarya</taxon>
        <taxon>Ascomycota</taxon>
        <taxon>Pezizomycotina</taxon>
        <taxon>Dothideomycetes</taxon>
        <taxon>Pleosporomycetidae</taxon>
        <taxon>Pleosporales</taxon>
        <taxon>Lophiotremataceae</taxon>
        <taxon>Lophiotrema</taxon>
    </lineage>
</organism>
<protein>
    <submittedName>
        <fullName evidence="2">Heterokaryon incompatibility protein-domain-containing protein</fullName>
    </submittedName>
</protein>
<dbReference type="InterPro" id="IPR052895">
    <property type="entry name" value="HetReg/Transcr_Mod"/>
</dbReference>
<dbReference type="Pfam" id="PF06985">
    <property type="entry name" value="HET"/>
    <property type="match status" value="1"/>
</dbReference>
<dbReference type="EMBL" id="ML977318">
    <property type="protein sequence ID" value="KAF2117943.1"/>
    <property type="molecule type" value="Genomic_DNA"/>
</dbReference>